<keyword evidence="11" id="KW-1185">Reference proteome</keyword>
<organism evidence="9 10">
    <name type="scientific">Oceanidesulfovibrio marinus</name>
    <dbReference type="NCBI Taxonomy" id="370038"/>
    <lineage>
        <taxon>Bacteria</taxon>
        <taxon>Pseudomonadati</taxon>
        <taxon>Thermodesulfobacteriota</taxon>
        <taxon>Desulfovibrionia</taxon>
        <taxon>Desulfovibrionales</taxon>
        <taxon>Desulfovibrionaceae</taxon>
        <taxon>Oceanidesulfovibrio</taxon>
    </lineage>
</organism>
<dbReference type="OrthoDB" id="9810636at2"/>
<accession>A0A6P1ZQC5</accession>
<name>A0A6P1ZQC5_9BACT</name>
<gene>
    <name evidence="9" type="ORF">DQK91_02325</name>
    <name evidence="8" type="ORF">E8L03_07585</name>
</gene>
<evidence type="ECO:0000256" key="7">
    <source>
        <dbReference type="SAM" id="SignalP"/>
    </source>
</evidence>
<dbReference type="GO" id="GO:0030313">
    <property type="term" value="C:cell envelope"/>
    <property type="evidence" value="ECO:0007669"/>
    <property type="project" value="UniProtKB-SubCell"/>
</dbReference>
<dbReference type="GO" id="GO:0007155">
    <property type="term" value="P:cell adhesion"/>
    <property type="evidence" value="ECO:0007669"/>
    <property type="project" value="InterPro"/>
</dbReference>
<evidence type="ECO:0000256" key="6">
    <source>
        <dbReference type="RuleBase" id="RU003512"/>
    </source>
</evidence>
<evidence type="ECO:0000256" key="1">
    <source>
        <dbReference type="ARBA" id="ARBA00004196"/>
    </source>
</evidence>
<sequence length="317" mass="34502">MNSRRLLSLLCFLWIAALIVAALPCRALAKTYVAVASTTQVADFARQVAGDDMVIHCILAPGADPHTYVPTPGDVALVTGADITVQNGLHLEGNNWMAKLAKDAGKPLVVCTEGMTPLSMEYEGRNVKDPHAWFDPANAAVYVKNIERAFSELDPAHADNYRARARLYLSELRVLDGWMRAQFSQIPPEERVLVTSHDAFNYFCRAFRFNPRNDYLSLAPVGWSTGSEVGGGMTPSSRLRVVNSLKESGARAVFVETSVNPKLLRQIAAEAGVAIGGLLYSDSMGEEDSAGETYLGMMRENTLTIVRALLVPAKDGQ</sequence>
<feature type="signal peptide" evidence="7">
    <location>
        <begin position="1"/>
        <end position="29"/>
    </location>
</feature>
<comment type="subcellular location">
    <subcellularLocation>
        <location evidence="1">Cell envelope</location>
    </subcellularLocation>
</comment>
<dbReference type="Proteomes" id="UP000434052">
    <property type="component" value="Unassembled WGS sequence"/>
</dbReference>
<evidence type="ECO:0000256" key="4">
    <source>
        <dbReference type="ARBA" id="ARBA00022723"/>
    </source>
</evidence>
<dbReference type="PANTHER" id="PTHR42953:SF1">
    <property type="entry name" value="METAL-BINDING PROTEIN HI_0362-RELATED"/>
    <property type="match status" value="1"/>
</dbReference>
<evidence type="ECO:0000313" key="11">
    <source>
        <dbReference type="Proteomes" id="UP000503251"/>
    </source>
</evidence>
<evidence type="ECO:0000256" key="2">
    <source>
        <dbReference type="ARBA" id="ARBA00011028"/>
    </source>
</evidence>
<dbReference type="InterPro" id="IPR006129">
    <property type="entry name" value="AdhesinB"/>
</dbReference>
<dbReference type="Pfam" id="PF01297">
    <property type="entry name" value="ZnuA"/>
    <property type="match status" value="1"/>
</dbReference>
<dbReference type="AlphaFoldDB" id="A0A6P1ZQC5"/>
<dbReference type="InterPro" id="IPR050492">
    <property type="entry name" value="Bact_metal-bind_prot9"/>
</dbReference>
<dbReference type="PRINTS" id="PR00690">
    <property type="entry name" value="ADHESNFAMILY"/>
</dbReference>
<evidence type="ECO:0000313" key="8">
    <source>
        <dbReference type="EMBL" id="QJT08794.1"/>
    </source>
</evidence>
<keyword evidence="4" id="KW-0479">Metal-binding</keyword>
<keyword evidence="3 6" id="KW-0813">Transport</keyword>
<dbReference type="EMBL" id="QMIF01000001">
    <property type="protein sequence ID" value="TVM36778.1"/>
    <property type="molecule type" value="Genomic_DNA"/>
</dbReference>
<comment type="similarity">
    <text evidence="2 6">Belongs to the bacterial solute-binding protein 9 family.</text>
</comment>
<evidence type="ECO:0000256" key="5">
    <source>
        <dbReference type="ARBA" id="ARBA00022729"/>
    </source>
</evidence>
<dbReference type="PRINTS" id="PR00691">
    <property type="entry name" value="ADHESINB"/>
</dbReference>
<dbReference type="SUPFAM" id="SSF53807">
    <property type="entry name" value="Helical backbone' metal receptor"/>
    <property type="match status" value="1"/>
</dbReference>
<dbReference type="InterPro" id="IPR006127">
    <property type="entry name" value="ZnuA-like"/>
</dbReference>
<reference evidence="9 10" key="1">
    <citation type="submission" date="2018-06" db="EMBL/GenBank/DDBJ databases">
        <title>Complete genome of Desulfovibrio marinus P48SEP.</title>
        <authorList>
            <person name="Crispim J.S."/>
            <person name="Vidigal P.M.P."/>
            <person name="Silva L.C.F."/>
            <person name="Araujo L.C."/>
            <person name="Laguardia C.N."/>
            <person name="Dias R.S."/>
            <person name="Sousa M.P."/>
            <person name="Paula S.O."/>
            <person name="Silva C."/>
        </authorList>
    </citation>
    <scope>NUCLEOTIDE SEQUENCE [LARGE SCALE GENOMIC DNA]</scope>
    <source>
        <strain evidence="9 10">P48SEP</strain>
    </source>
</reference>
<dbReference type="EMBL" id="CP039543">
    <property type="protein sequence ID" value="QJT08794.1"/>
    <property type="molecule type" value="Genomic_DNA"/>
</dbReference>
<dbReference type="Gene3D" id="3.40.50.1980">
    <property type="entry name" value="Nitrogenase molybdenum iron protein domain"/>
    <property type="match status" value="2"/>
</dbReference>
<evidence type="ECO:0000256" key="3">
    <source>
        <dbReference type="ARBA" id="ARBA00022448"/>
    </source>
</evidence>
<dbReference type="PANTHER" id="PTHR42953">
    <property type="entry name" value="HIGH-AFFINITY ZINC UPTAKE SYSTEM PROTEIN ZNUA-RELATED"/>
    <property type="match status" value="1"/>
</dbReference>
<protein>
    <submittedName>
        <fullName evidence="9">ABC transporter substrate-binding protein</fullName>
    </submittedName>
</protein>
<dbReference type="InterPro" id="IPR006128">
    <property type="entry name" value="Lipoprotein_PsaA-like"/>
</dbReference>
<evidence type="ECO:0000313" key="10">
    <source>
        <dbReference type="Proteomes" id="UP000434052"/>
    </source>
</evidence>
<dbReference type="Proteomes" id="UP000503251">
    <property type="component" value="Chromosome"/>
</dbReference>
<feature type="chain" id="PRO_5030159444" evidence="7">
    <location>
        <begin position="30"/>
        <end position="317"/>
    </location>
</feature>
<dbReference type="RefSeq" id="WP_144233830.1">
    <property type="nucleotide sequence ID" value="NZ_CP039543.1"/>
</dbReference>
<keyword evidence="5 7" id="KW-0732">Signal</keyword>
<proteinExistence type="inferred from homology"/>
<dbReference type="GO" id="GO:0046872">
    <property type="term" value="F:metal ion binding"/>
    <property type="evidence" value="ECO:0007669"/>
    <property type="project" value="UniProtKB-KW"/>
</dbReference>
<evidence type="ECO:0000313" key="9">
    <source>
        <dbReference type="EMBL" id="TVM36778.1"/>
    </source>
</evidence>
<reference evidence="8 11" key="2">
    <citation type="submission" date="2019-04" db="EMBL/GenBank/DDBJ databases">
        <title>Isolation and culture of sulfate reducing bacteria from the cold seep of the South China Sea.</title>
        <authorList>
            <person name="Sun C."/>
            <person name="Liu R."/>
        </authorList>
    </citation>
    <scope>NUCLEOTIDE SEQUENCE [LARGE SCALE GENOMIC DNA]</scope>
    <source>
        <strain evidence="8 11">CS1</strain>
    </source>
</reference>
<dbReference type="GO" id="GO:0030001">
    <property type="term" value="P:metal ion transport"/>
    <property type="evidence" value="ECO:0007669"/>
    <property type="project" value="InterPro"/>
</dbReference>